<reference evidence="2 3" key="1">
    <citation type="journal article" date="2014" name="Int. J. Syst. Evol. Microbiol.">
        <title>Complete genome sequence of Corynebacterium casei LMG S-19264T (=DSM 44701T), isolated from a smear-ripened cheese.</title>
        <authorList>
            <consortium name="US DOE Joint Genome Institute (JGI-PGF)"/>
            <person name="Walter F."/>
            <person name="Albersmeier A."/>
            <person name="Kalinowski J."/>
            <person name="Ruckert C."/>
        </authorList>
    </citation>
    <scope>NUCLEOTIDE SEQUENCE [LARGE SCALE GENOMIC DNA]</scope>
    <source>
        <strain evidence="2 3">CGMCC 1.15295</strain>
    </source>
</reference>
<sequence>MPTTNNITLRPRFKMELKEQNETVLNAFNESKKAQSDFIINRVDDHVFIRFPKHKQHFWSPQLHLEINVIDSETSMLHGLFGPNPTVWTMFMFLHFFVAGLFIAFGIWTYSNWTLENPFGLQLGLMLLMVAAWFGLYLAGRFGKHKGKDEMHQLYDFMNITLKTNNID</sequence>
<feature type="transmembrane region" description="Helical" evidence="1">
    <location>
        <begin position="86"/>
        <end position="107"/>
    </location>
</feature>
<keyword evidence="1" id="KW-1133">Transmembrane helix</keyword>
<evidence type="ECO:0000313" key="3">
    <source>
        <dbReference type="Proteomes" id="UP000598120"/>
    </source>
</evidence>
<evidence type="ECO:0008006" key="4">
    <source>
        <dbReference type="Google" id="ProtNLM"/>
    </source>
</evidence>
<accession>A0A8J2TT09</accession>
<evidence type="ECO:0000313" key="2">
    <source>
        <dbReference type="EMBL" id="GFZ79466.1"/>
    </source>
</evidence>
<dbReference type="AlphaFoldDB" id="A0A8J2TT09"/>
<dbReference type="EMBL" id="BMIC01000001">
    <property type="protein sequence ID" value="GFZ79466.1"/>
    <property type="molecule type" value="Genomic_DNA"/>
</dbReference>
<evidence type="ECO:0000256" key="1">
    <source>
        <dbReference type="SAM" id="Phobius"/>
    </source>
</evidence>
<name>A0A8J2TT09_9FLAO</name>
<gene>
    <name evidence="2" type="ORF">GCM10011531_06600</name>
</gene>
<feature type="transmembrane region" description="Helical" evidence="1">
    <location>
        <begin position="119"/>
        <end position="139"/>
    </location>
</feature>
<protein>
    <recommendedName>
        <fullName evidence="4">GTP-binding protein</fullName>
    </recommendedName>
</protein>
<dbReference type="Proteomes" id="UP000598120">
    <property type="component" value="Unassembled WGS sequence"/>
</dbReference>
<keyword evidence="3" id="KW-1185">Reference proteome</keyword>
<keyword evidence="1" id="KW-0812">Transmembrane</keyword>
<comment type="caution">
    <text evidence="2">The sequence shown here is derived from an EMBL/GenBank/DDBJ whole genome shotgun (WGS) entry which is preliminary data.</text>
</comment>
<keyword evidence="1" id="KW-0472">Membrane</keyword>
<dbReference type="RefSeq" id="WP_188604911.1">
    <property type="nucleotide sequence ID" value="NZ_BMIC01000001.1"/>
</dbReference>
<proteinExistence type="predicted"/>
<organism evidence="2 3">
    <name type="scientific">Aquaticitalea lipolytica</name>
    <dbReference type="NCBI Taxonomy" id="1247562"/>
    <lineage>
        <taxon>Bacteria</taxon>
        <taxon>Pseudomonadati</taxon>
        <taxon>Bacteroidota</taxon>
        <taxon>Flavobacteriia</taxon>
        <taxon>Flavobacteriales</taxon>
        <taxon>Flavobacteriaceae</taxon>
        <taxon>Aquaticitalea</taxon>
    </lineage>
</organism>